<dbReference type="RefSeq" id="WP_307106974.1">
    <property type="nucleotide sequence ID" value="NZ_JAUTAS010000001.1"/>
</dbReference>
<dbReference type="Proteomes" id="UP001226084">
    <property type="component" value="Unassembled WGS sequence"/>
</dbReference>
<keyword evidence="2" id="KW-0472">Membrane</keyword>
<keyword evidence="2" id="KW-1133">Transmembrane helix</keyword>
<feature type="transmembrane region" description="Helical" evidence="2">
    <location>
        <begin position="111"/>
        <end position="133"/>
    </location>
</feature>
<evidence type="ECO:0000313" key="3">
    <source>
        <dbReference type="EMBL" id="MDQ1108627.1"/>
    </source>
</evidence>
<evidence type="ECO:0008006" key="5">
    <source>
        <dbReference type="Google" id="ProtNLM"/>
    </source>
</evidence>
<gene>
    <name evidence="3" type="ORF">QE424_001786</name>
</gene>
<feature type="transmembrane region" description="Helical" evidence="2">
    <location>
        <begin position="49"/>
        <end position="74"/>
    </location>
</feature>
<dbReference type="EMBL" id="JAUTAS010000001">
    <property type="protein sequence ID" value="MDQ1108627.1"/>
    <property type="molecule type" value="Genomic_DNA"/>
</dbReference>
<reference evidence="3" key="1">
    <citation type="submission" date="2023-07" db="EMBL/GenBank/DDBJ databases">
        <title>Functional and genomic diversity of the sorghum phyllosphere microbiome.</title>
        <authorList>
            <person name="Shade A."/>
        </authorList>
    </citation>
    <scope>NUCLEOTIDE SEQUENCE</scope>
    <source>
        <strain evidence="3">SORGH_AS_0457</strain>
    </source>
</reference>
<keyword evidence="2" id="KW-0812">Transmembrane</keyword>
<name>A0AAP5AGZ4_9GAMM</name>
<feature type="region of interest" description="Disordered" evidence="1">
    <location>
        <begin position="142"/>
        <end position="165"/>
    </location>
</feature>
<comment type="caution">
    <text evidence="3">The sequence shown here is derived from an EMBL/GenBank/DDBJ whole genome shotgun (WGS) entry which is preliminary data.</text>
</comment>
<organism evidence="3 4">
    <name type="scientific">Stenotrophomonas rhizophila</name>
    <dbReference type="NCBI Taxonomy" id="216778"/>
    <lineage>
        <taxon>Bacteria</taxon>
        <taxon>Pseudomonadati</taxon>
        <taxon>Pseudomonadota</taxon>
        <taxon>Gammaproteobacteria</taxon>
        <taxon>Lysobacterales</taxon>
        <taxon>Lysobacteraceae</taxon>
        <taxon>Stenotrophomonas</taxon>
    </lineage>
</organism>
<proteinExistence type="predicted"/>
<evidence type="ECO:0000313" key="4">
    <source>
        <dbReference type="Proteomes" id="UP001226084"/>
    </source>
</evidence>
<evidence type="ECO:0000256" key="1">
    <source>
        <dbReference type="SAM" id="MobiDB-lite"/>
    </source>
</evidence>
<feature type="transmembrane region" description="Helical" evidence="2">
    <location>
        <begin position="12"/>
        <end position="37"/>
    </location>
</feature>
<sequence length="165" mass="17899">MNLLSRPPNRPYRNLFVAALVGVPAGYLMGSLPIVLIDLFEYASLSRTLALIASALKFSLLGYIVMVPLLLVYGLPALWLALKVRLAGPATAFAISMLPGLYIWFSDWPDSSIYMIPLAVSATTGLAFVALAYRGAEDVKMPDRAPGFRDHGESKATKSNPERPS</sequence>
<accession>A0AAP5AGZ4</accession>
<evidence type="ECO:0000256" key="2">
    <source>
        <dbReference type="SAM" id="Phobius"/>
    </source>
</evidence>
<feature type="transmembrane region" description="Helical" evidence="2">
    <location>
        <begin position="86"/>
        <end position="105"/>
    </location>
</feature>
<dbReference type="AlphaFoldDB" id="A0AAP5AGZ4"/>
<protein>
    <recommendedName>
        <fullName evidence="5">Transmembrane protein</fullName>
    </recommendedName>
</protein>